<dbReference type="PANTHER" id="PTHR43861">
    <property type="entry name" value="TRANS-ACONITATE 2-METHYLTRANSFERASE-RELATED"/>
    <property type="match status" value="1"/>
</dbReference>
<keyword evidence="2" id="KW-0489">Methyltransferase</keyword>
<sequence>MSVREEFDDWASEGRDRGMEQRHWHTAKHVLSRMPVEDGETVLDLGCGSGYAARALRDAGGAGRAYGLDGSPEMAHNAREYTDDDSVGFLIGDFGDLPFANDSVDHVFSMEAFYYAADPVETLREIRRILRPGGTVYCAVNYYEENVHSHEWQEFIEIEMTRWDRAEYREAFREAGLHVAEQDNIPDRETEIPPASEFPTEEWDSREAMVERYREFGTLLTVGVVP</sequence>
<dbReference type="InterPro" id="IPR013216">
    <property type="entry name" value="Methyltransf_11"/>
</dbReference>
<organism evidence="2 3">
    <name type="scientific">Natranaeroarchaeum sulfidigenes</name>
    <dbReference type="NCBI Taxonomy" id="2784880"/>
    <lineage>
        <taxon>Archaea</taxon>
        <taxon>Methanobacteriati</taxon>
        <taxon>Methanobacteriota</taxon>
        <taxon>Stenosarchaea group</taxon>
        <taxon>Halobacteria</taxon>
        <taxon>Halobacteriales</taxon>
        <taxon>Natronoarchaeaceae</taxon>
        <taxon>Natranaeroarchaeum</taxon>
    </lineage>
</organism>
<dbReference type="PANTHER" id="PTHR43861:SF1">
    <property type="entry name" value="TRANS-ACONITATE 2-METHYLTRANSFERASE"/>
    <property type="match status" value="1"/>
</dbReference>
<feature type="domain" description="Methyltransferase type 11" evidence="1">
    <location>
        <begin position="43"/>
        <end position="138"/>
    </location>
</feature>
<dbReference type="CDD" id="cd02440">
    <property type="entry name" value="AdoMet_MTases"/>
    <property type="match status" value="1"/>
</dbReference>
<accession>A0A897MLU0</accession>
<dbReference type="KEGG" id="hara:AArcS_0091"/>
<evidence type="ECO:0000313" key="2">
    <source>
        <dbReference type="EMBL" id="QSG01331.1"/>
    </source>
</evidence>
<evidence type="ECO:0000313" key="3">
    <source>
        <dbReference type="Proteomes" id="UP000663586"/>
    </source>
</evidence>
<keyword evidence="3" id="KW-1185">Reference proteome</keyword>
<dbReference type="AlphaFoldDB" id="A0A897MLU0"/>
<evidence type="ECO:0000259" key="1">
    <source>
        <dbReference type="Pfam" id="PF08241"/>
    </source>
</evidence>
<dbReference type="RefSeq" id="WP_238478463.1">
    <property type="nucleotide sequence ID" value="NZ_CP064786.1"/>
</dbReference>
<reference evidence="2" key="1">
    <citation type="submission" date="2020-11" db="EMBL/GenBank/DDBJ databases">
        <title>Carbohydrate-dependent, anaerobic sulfur respiration: A novel catabolism in halophilic archaea.</title>
        <authorList>
            <person name="Sorokin D.Y."/>
            <person name="Messina E."/>
            <person name="Smedile F."/>
            <person name="La Cono V."/>
            <person name="Hallsworth J.E."/>
            <person name="Yakimov M.M."/>
        </authorList>
    </citation>
    <scope>NUCLEOTIDE SEQUENCE</scope>
    <source>
        <strain evidence="2">AArc-S</strain>
    </source>
</reference>
<dbReference type="GO" id="GO:0032259">
    <property type="term" value="P:methylation"/>
    <property type="evidence" value="ECO:0007669"/>
    <property type="project" value="UniProtKB-KW"/>
</dbReference>
<dbReference type="Gene3D" id="3.40.50.150">
    <property type="entry name" value="Vaccinia Virus protein VP39"/>
    <property type="match status" value="1"/>
</dbReference>
<dbReference type="Proteomes" id="UP000663586">
    <property type="component" value="Chromosome"/>
</dbReference>
<proteinExistence type="predicted"/>
<gene>
    <name evidence="2" type="ORF">AArcS_0091</name>
</gene>
<dbReference type="GO" id="GO:0008757">
    <property type="term" value="F:S-adenosylmethionine-dependent methyltransferase activity"/>
    <property type="evidence" value="ECO:0007669"/>
    <property type="project" value="InterPro"/>
</dbReference>
<name>A0A897MLU0_9EURY</name>
<dbReference type="GeneID" id="70683479"/>
<protein>
    <submittedName>
        <fullName evidence="2">SAM-dependent methyltransferase</fullName>
    </submittedName>
</protein>
<dbReference type="InterPro" id="IPR029063">
    <property type="entry name" value="SAM-dependent_MTases_sf"/>
</dbReference>
<keyword evidence="2" id="KW-0808">Transferase</keyword>
<dbReference type="EMBL" id="CP064786">
    <property type="protein sequence ID" value="QSG01331.1"/>
    <property type="molecule type" value="Genomic_DNA"/>
</dbReference>
<dbReference type="SUPFAM" id="SSF53335">
    <property type="entry name" value="S-adenosyl-L-methionine-dependent methyltransferases"/>
    <property type="match status" value="1"/>
</dbReference>
<dbReference type="Pfam" id="PF08241">
    <property type="entry name" value="Methyltransf_11"/>
    <property type="match status" value="1"/>
</dbReference>